<accession>A0A2A2TL85</accession>
<evidence type="ECO:0000256" key="6">
    <source>
        <dbReference type="ARBA" id="ARBA00023033"/>
    </source>
</evidence>
<dbReference type="Gene3D" id="1.10.630.10">
    <property type="entry name" value="Cytochrome P450"/>
    <property type="match status" value="1"/>
</dbReference>
<dbReference type="AlphaFoldDB" id="A0A2A2TL85"/>
<dbReference type="InterPro" id="IPR036396">
    <property type="entry name" value="Cyt_P450_sf"/>
</dbReference>
<keyword evidence="3 7" id="KW-0479">Metal-binding</keyword>
<dbReference type="GO" id="GO:0016705">
    <property type="term" value="F:oxidoreductase activity, acting on paired donors, with incorporation or reduction of molecular oxygen"/>
    <property type="evidence" value="ECO:0007669"/>
    <property type="project" value="InterPro"/>
</dbReference>
<organism evidence="9 10">
    <name type="scientific">Brunnivagina elsteri CCALA 953</name>
    <dbReference type="NCBI Taxonomy" id="987040"/>
    <lineage>
        <taxon>Bacteria</taxon>
        <taxon>Bacillati</taxon>
        <taxon>Cyanobacteriota</taxon>
        <taxon>Cyanophyceae</taxon>
        <taxon>Nostocales</taxon>
        <taxon>Calotrichaceae</taxon>
        <taxon>Brunnivagina</taxon>
    </lineage>
</organism>
<comment type="caution">
    <text evidence="9">The sequence shown here is derived from an EMBL/GenBank/DDBJ whole genome shotgun (WGS) entry which is preliminary data.</text>
</comment>
<dbReference type="RefSeq" id="WP_095721587.1">
    <property type="nucleotide sequence ID" value="NZ_NTFS01000086.1"/>
</dbReference>
<sequence length="455" mass="51814">MKLDTPSQTLKDPFSLPGPKGKFLAGNAIDFGKNPLFFLTQCAKEYGEIVPIHLGQRKAVVVTNPKYVEYLLKDREVFVKPEALKSMRSLLGQGLLTSEGETWFHQRRLAQPVFHQKRIGGYADVMVDYTEIMLAHWKDGETKNIQAEMMRLTFNIVMKTLFSSDVTEEQARDVSEAMHVSADWMLKQRRSFITFPESFPTPSNLHYKNAIDRLNKQVYQIIKQRRASGEDPGDLLSMMMNARDEDDGSQMSDKQLRDEITTLIFAGHETTANTLAWTWMLLSQYPEAQAKLQQEVKQVLGDRPPTFADLPALSYTSAIVKETMRLYPVVWNIIAETSRECEMGDYRIGADWTVISSPWVMHRSEAYFEQAELFKPERWEGDFEKKLPNGVYTPFGGGPRTCIGKSFALMEAALLLVAIAQKFEISLVPNQTIIPQATITLQPKNSIQVVLKQRD</sequence>
<evidence type="ECO:0000313" key="10">
    <source>
        <dbReference type="Proteomes" id="UP000218238"/>
    </source>
</evidence>
<dbReference type="PRINTS" id="PR00463">
    <property type="entry name" value="EP450I"/>
</dbReference>
<feature type="binding site" description="axial binding residue" evidence="7">
    <location>
        <position position="402"/>
    </location>
    <ligand>
        <name>heme</name>
        <dbReference type="ChEBI" id="CHEBI:30413"/>
    </ligand>
    <ligandPart>
        <name>Fe</name>
        <dbReference type="ChEBI" id="CHEBI:18248"/>
    </ligandPart>
</feature>
<dbReference type="InterPro" id="IPR017972">
    <property type="entry name" value="Cyt_P450_CS"/>
</dbReference>
<evidence type="ECO:0000256" key="4">
    <source>
        <dbReference type="ARBA" id="ARBA00023002"/>
    </source>
</evidence>
<proteinExistence type="inferred from homology"/>
<dbReference type="CDD" id="cd20620">
    <property type="entry name" value="CYP132-like"/>
    <property type="match status" value="1"/>
</dbReference>
<dbReference type="EMBL" id="NTFS01000086">
    <property type="protein sequence ID" value="PAX56532.1"/>
    <property type="molecule type" value="Genomic_DNA"/>
</dbReference>
<comment type="cofactor">
    <cofactor evidence="7">
        <name>heme</name>
        <dbReference type="ChEBI" id="CHEBI:30413"/>
    </cofactor>
</comment>
<dbReference type="PRINTS" id="PR00385">
    <property type="entry name" value="P450"/>
</dbReference>
<dbReference type="GO" id="GO:0004497">
    <property type="term" value="F:monooxygenase activity"/>
    <property type="evidence" value="ECO:0007669"/>
    <property type="project" value="UniProtKB-KW"/>
</dbReference>
<dbReference type="Pfam" id="PF00067">
    <property type="entry name" value="p450"/>
    <property type="match status" value="1"/>
</dbReference>
<dbReference type="GO" id="GO:0005506">
    <property type="term" value="F:iron ion binding"/>
    <property type="evidence" value="ECO:0007669"/>
    <property type="project" value="InterPro"/>
</dbReference>
<evidence type="ECO:0000256" key="1">
    <source>
        <dbReference type="ARBA" id="ARBA00010617"/>
    </source>
</evidence>
<keyword evidence="10" id="KW-1185">Reference proteome</keyword>
<evidence type="ECO:0000256" key="2">
    <source>
        <dbReference type="ARBA" id="ARBA00022617"/>
    </source>
</evidence>
<gene>
    <name evidence="9" type="ORF">CK510_10145</name>
</gene>
<keyword evidence="4 8" id="KW-0560">Oxidoreductase</keyword>
<dbReference type="OrthoDB" id="446280at2"/>
<evidence type="ECO:0000313" key="9">
    <source>
        <dbReference type="EMBL" id="PAX56532.1"/>
    </source>
</evidence>
<keyword evidence="2 7" id="KW-0349">Heme</keyword>
<evidence type="ECO:0000256" key="3">
    <source>
        <dbReference type="ARBA" id="ARBA00022723"/>
    </source>
</evidence>
<dbReference type="GO" id="GO:0020037">
    <property type="term" value="F:heme binding"/>
    <property type="evidence" value="ECO:0007669"/>
    <property type="project" value="InterPro"/>
</dbReference>
<evidence type="ECO:0000256" key="8">
    <source>
        <dbReference type="RuleBase" id="RU000461"/>
    </source>
</evidence>
<keyword evidence="5 7" id="KW-0408">Iron</keyword>
<evidence type="ECO:0000256" key="7">
    <source>
        <dbReference type="PIRSR" id="PIRSR602401-1"/>
    </source>
</evidence>
<dbReference type="PANTHER" id="PTHR24291:SF50">
    <property type="entry name" value="BIFUNCTIONAL ALBAFLAVENONE MONOOXYGENASE_TERPENE SYNTHASE"/>
    <property type="match status" value="1"/>
</dbReference>
<dbReference type="PANTHER" id="PTHR24291">
    <property type="entry name" value="CYTOCHROME P450 FAMILY 4"/>
    <property type="match status" value="1"/>
</dbReference>
<dbReference type="InterPro" id="IPR001128">
    <property type="entry name" value="Cyt_P450"/>
</dbReference>
<keyword evidence="6 8" id="KW-0503">Monooxygenase</keyword>
<comment type="similarity">
    <text evidence="1 8">Belongs to the cytochrome P450 family.</text>
</comment>
<dbReference type="PROSITE" id="PS00086">
    <property type="entry name" value="CYTOCHROME_P450"/>
    <property type="match status" value="1"/>
</dbReference>
<evidence type="ECO:0000256" key="5">
    <source>
        <dbReference type="ARBA" id="ARBA00023004"/>
    </source>
</evidence>
<name>A0A2A2TL85_9CYAN</name>
<protein>
    <submittedName>
        <fullName evidence="9">Cytochrome P450</fullName>
    </submittedName>
</protein>
<dbReference type="SUPFAM" id="SSF48264">
    <property type="entry name" value="Cytochrome P450"/>
    <property type="match status" value="1"/>
</dbReference>
<dbReference type="InterPro" id="IPR002401">
    <property type="entry name" value="Cyt_P450_E_grp-I"/>
</dbReference>
<dbReference type="Proteomes" id="UP000218238">
    <property type="component" value="Unassembled WGS sequence"/>
</dbReference>
<reference evidence="9 10" key="1">
    <citation type="submission" date="2017-08" db="EMBL/GenBank/DDBJ databases">
        <title>Draft genome sequence of filamentous cyanobacterium Calothrix elsteri CCALA 953.</title>
        <authorList>
            <person name="Gagunashvili A.N."/>
            <person name="Elster J."/>
            <person name="Andresson O.S."/>
        </authorList>
    </citation>
    <scope>NUCLEOTIDE SEQUENCE [LARGE SCALE GENOMIC DNA]</scope>
    <source>
        <strain evidence="9 10">CCALA 953</strain>
    </source>
</reference>
<dbReference type="InterPro" id="IPR050196">
    <property type="entry name" value="Cytochrome_P450_Monoox"/>
</dbReference>